<feature type="transmembrane region" description="Helical" evidence="11">
    <location>
        <begin position="496"/>
        <end position="523"/>
    </location>
</feature>
<feature type="transmembrane region" description="Helical" evidence="11">
    <location>
        <begin position="652"/>
        <end position="677"/>
    </location>
</feature>
<feature type="transmembrane region" description="Helical" evidence="11">
    <location>
        <begin position="387"/>
        <end position="406"/>
    </location>
</feature>
<dbReference type="NCBIfam" id="TIGR00813">
    <property type="entry name" value="sss"/>
    <property type="match status" value="1"/>
</dbReference>
<accession>A0A0U2VN20</accession>
<dbReference type="Proteomes" id="UP000065261">
    <property type="component" value="Chromosome II"/>
</dbReference>
<dbReference type="CDD" id="cd11495">
    <property type="entry name" value="SLC5sbd_NIS-like_u3"/>
    <property type="match status" value="1"/>
</dbReference>
<feature type="transmembrane region" description="Helical" evidence="11">
    <location>
        <begin position="753"/>
        <end position="773"/>
    </location>
</feature>
<feature type="transmembrane region" description="Helical" evidence="11">
    <location>
        <begin position="785"/>
        <end position="804"/>
    </location>
</feature>
<dbReference type="PROSITE" id="PS50283">
    <property type="entry name" value="NA_SOLUT_SYMP_3"/>
    <property type="match status" value="1"/>
</dbReference>
<evidence type="ECO:0000256" key="9">
    <source>
        <dbReference type="ARBA" id="ARBA00023136"/>
    </source>
</evidence>
<dbReference type="GO" id="GO:0015293">
    <property type="term" value="F:symporter activity"/>
    <property type="evidence" value="ECO:0007669"/>
    <property type="project" value="TreeGrafter"/>
</dbReference>
<sequence length="874" mass="95371">MHRLFLMRLRTHSLRALHVIFCLLAILLGLTSHAYAGERIALHWSEQAAPVEAVSRYAPLVGVHNELLVIAGGISTNNSRSSAPKYLSSIWLGEQNPNQPRTLNWKKAAIKLPSPRAYGASASFENGIVLLGGSDETHTFNDTLLVRRNQASGIEMHTLPALPIPMREGSAAFVGSTLYVLVTATDTGKTTALYALDLTTSALAAFTQGSEPKHYTAAANWQKLTPRPQSITLVSQNDGRGDVLFALEMPNSNSQSSLWKYKTDDSQPHWIPQSGFNSELPNLQLSSGNALAIGQSHFLLFASSANQKQVLSYNAITNVWAKYDSIDPQLLAMPVHQAAMPVHQAANSMAVLPWDGKILVHQASKFNSSLKLAAIAEASDAFGWQNMTVLVVYLFAMVLIGVYFVFKNKNVNDYFRGGQNIPWWANACSMYATMLSSLTFVGIPAIVYRTDWLYWGGIWMILAVTPIAAYVAMPFFRKIDATSAYEFLSLRFNMPVRLFASGLFTLFHISRMGIVMALTALALAAVTPFDAWQCVLIIGVLSLIYCTLGGIEAVIWTDTIQTVVLLLGALLCFAYIVSGVDGGIAEIFRSGIANDKFKTLDLDFSMDSFTKLSIWVIVLGGIGQNLSTYTADQSIVQRYMTTKDVASARKSIWTNGIMAPVASVLFFIIGTGLYVFYQSNPEKLDPTKQIDQIFPAFISSELPIGIAGLIIAGIFAAAQSTVSTSMNSMSTTLVTDFMRPFNLCRSEKGYLNAARLLTLLVGIFGTLVGLLFISPEIRSLMEEYFKVVGMFMGALGGLFILGIISTRANASGAMVGLFFGVITMMFAWIFELVEGYLFGTIGIVSCIFVGYVASALFSKQPTNNLSGLTIHTMK</sequence>
<comment type="similarity">
    <text evidence="2">Belongs to the sodium:solute symporter (SSF) (TC 2.A.21) family.</text>
</comment>
<keyword evidence="3" id="KW-0813">Transport</keyword>
<comment type="subcellular location">
    <subcellularLocation>
        <location evidence="1">Cell membrane</location>
        <topology evidence="1">Multi-pass membrane protein</topology>
    </subcellularLocation>
</comment>
<dbReference type="PANTHER" id="PTHR42985">
    <property type="entry name" value="SODIUM-COUPLED MONOCARBOXYLATE TRANSPORTER"/>
    <property type="match status" value="1"/>
</dbReference>
<evidence type="ECO:0000256" key="6">
    <source>
        <dbReference type="ARBA" id="ARBA00022989"/>
    </source>
</evidence>
<keyword evidence="6 11" id="KW-1133">Transmembrane helix</keyword>
<keyword evidence="8" id="KW-0406">Ion transport</keyword>
<keyword evidence="9 11" id="KW-0472">Membrane</keyword>
<reference evidence="12 13" key="1">
    <citation type="submission" date="2015-03" db="EMBL/GenBank/DDBJ databases">
        <authorList>
            <person name="Murphy D."/>
        </authorList>
    </citation>
    <scope>NUCLEOTIDE SEQUENCE [LARGE SCALE GENOMIC DNA]</scope>
    <source>
        <strain evidence="12 13">KMM 520</strain>
    </source>
</reference>
<dbReference type="InterPro" id="IPR038377">
    <property type="entry name" value="Na/Glc_symporter_sf"/>
</dbReference>
<evidence type="ECO:0000256" key="5">
    <source>
        <dbReference type="ARBA" id="ARBA00022692"/>
    </source>
</evidence>
<evidence type="ECO:0000256" key="7">
    <source>
        <dbReference type="ARBA" id="ARBA00023053"/>
    </source>
</evidence>
<dbReference type="SUPFAM" id="SSF50965">
    <property type="entry name" value="Galactose oxidase, central domain"/>
    <property type="match status" value="1"/>
</dbReference>
<dbReference type="PATRIC" id="fig|1315283.4.peg.3332"/>
<dbReference type="Gene3D" id="2.120.10.80">
    <property type="entry name" value="Kelch-type beta propeller"/>
    <property type="match status" value="1"/>
</dbReference>
<gene>
    <name evidence="12" type="ORF">PTRA_b0223</name>
</gene>
<dbReference type="KEGG" id="ptn:PTRA_b0223"/>
<feature type="transmembrane region" description="Helical" evidence="11">
    <location>
        <begin position="697"/>
        <end position="718"/>
    </location>
</feature>
<dbReference type="PROSITE" id="PS50267">
    <property type="entry name" value="NA_NEUROTRAN_SYMP_3"/>
    <property type="match status" value="1"/>
</dbReference>
<feature type="transmembrane region" description="Helical" evidence="11">
    <location>
        <begin position="836"/>
        <end position="857"/>
    </location>
</feature>
<keyword evidence="4" id="KW-1003">Cell membrane</keyword>
<evidence type="ECO:0000256" key="11">
    <source>
        <dbReference type="SAM" id="Phobius"/>
    </source>
</evidence>
<dbReference type="GO" id="GO:0006814">
    <property type="term" value="P:sodium ion transport"/>
    <property type="evidence" value="ECO:0007669"/>
    <property type="project" value="UniProtKB-KW"/>
</dbReference>
<dbReference type="EMBL" id="CP011035">
    <property type="protein sequence ID" value="ALS34741.1"/>
    <property type="molecule type" value="Genomic_DNA"/>
</dbReference>
<evidence type="ECO:0000256" key="4">
    <source>
        <dbReference type="ARBA" id="ARBA00022475"/>
    </source>
</evidence>
<evidence type="ECO:0000256" key="8">
    <source>
        <dbReference type="ARBA" id="ARBA00023065"/>
    </source>
</evidence>
<dbReference type="InterPro" id="IPR000175">
    <property type="entry name" value="Na/ntran_symport"/>
</dbReference>
<feature type="transmembrane region" description="Helical" evidence="11">
    <location>
        <begin position="453"/>
        <end position="476"/>
    </location>
</feature>
<organism evidence="12">
    <name type="scientific">Pseudoalteromonas translucida KMM 520</name>
    <dbReference type="NCBI Taxonomy" id="1315283"/>
    <lineage>
        <taxon>Bacteria</taxon>
        <taxon>Pseudomonadati</taxon>
        <taxon>Pseudomonadota</taxon>
        <taxon>Gammaproteobacteria</taxon>
        <taxon>Alteromonadales</taxon>
        <taxon>Pseudoalteromonadaceae</taxon>
        <taxon>Pseudoalteromonas</taxon>
    </lineage>
</organism>
<dbReference type="Gene3D" id="1.20.1730.10">
    <property type="entry name" value="Sodium/glucose cotransporter"/>
    <property type="match status" value="1"/>
</dbReference>
<dbReference type="Pfam" id="PF00474">
    <property type="entry name" value="SSF"/>
    <property type="match status" value="1"/>
</dbReference>
<evidence type="ECO:0000313" key="12">
    <source>
        <dbReference type="EMBL" id="ALS34741.1"/>
    </source>
</evidence>
<feature type="transmembrane region" description="Helical" evidence="11">
    <location>
        <begin position="612"/>
        <end position="631"/>
    </location>
</feature>
<feature type="transmembrane region" description="Helical" evidence="11">
    <location>
        <begin position="427"/>
        <end position="447"/>
    </location>
</feature>
<evidence type="ECO:0000256" key="10">
    <source>
        <dbReference type="ARBA" id="ARBA00023201"/>
    </source>
</evidence>
<protein>
    <recommendedName>
        <fullName evidence="14">Sodium:solute symporter</fullName>
    </recommendedName>
</protein>
<evidence type="ECO:0000256" key="1">
    <source>
        <dbReference type="ARBA" id="ARBA00004651"/>
    </source>
</evidence>
<evidence type="ECO:0000256" key="3">
    <source>
        <dbReference type="ARBA" id="ARBA00022448"/>
    </source>
</evidence>
<proteinExistence type="inferred from homology"/>
<feature type="transmembrane region" description="Helical" evidence="11">
    <location>
        <begin position="811"/>
        <end position="830"/>
    </location>
</feature>
<dbReference type="InterPro" id="IPR051163">
    <property type="entry name" value="Sodium:Solute_Symporter_SSF"/>
</dbReference>
<keyword evidence="10" id="KW-0739">Sodium transport</keyword>
<name>A0A0U2VN20_9GAMM</name>
<dbReference type="InterPro" id="IPR015915">
    <property type="entry name" value="Kelch-typ_b-propeller"/>
</dbReference>
<dbReference type="InterPro" id="IPR011043">
    <property type="entry name" value="Gal_Oxase/kelch_b-propeller"/>
</dbReference>
<feature type="transmembrane region" description="Helical" evidence="11">
    <location>
        <begin position="563"/>
        <end position="580"/>
    </location>
</feature>
<evidence type="ECO:0008006" key="14">
    <source>
        <dbReference type="Google" id="ProtNLM"/>
    </source>
</evidence>
<dbReference type="PANTHER" id="PTHR42985:SF40">
    <property type="entry name" value="LD47995P-RELATED"/>
    <property type="match status" value="1"/>
</dbReference>
<dbReference type="GO" id="GO:0005886">
    <property type="term" value="C:plasma membrane"/>
    <property type="evidence" value="ECO:0007669"/>
    <property type="project" value="UniProtKB-SubCell"/>
</dbReference>
<evidence type="ECO:0000256" key="2">
    <source>
        <dbReference type="ARBA" id="ARBA00006434"/>
    </source>
</evidence>
<evidence type="ECO:0000313" key="13">
    <source>
        <dbReference type="Proteomes" id="UP000065261"/>
    </source>
</evidence>
<dbReference type="OrthoDB" id="9814523at2"/>
<keyword evidence="5 11" id="KW-0812">Transmembrane</keyword>
<dbReference type="InterPro" id="IPR001734">
    <property type="entry name" value="Na/solute_symporter"/>
</dbReference>
<feature type="transmembrane region" description="Helical" evidence="11">
    <location>
        <begin position="535"/>
        <end position="556"/>
    </location>
</feature>
<keyword evidence="7" id="KW-0915">Sodium</keyword>
<dbReference type="AlphaFoldDB" id="A0A0U2VN20"/>
<dbReference type="RefSeq" id="WP_058374776.1">
    <property type="nucleotide sequence ID" value="NZ_CP011035.1"/>
</dbReference>